<organism evidence="8 9">
    <name type="scientific">Sphingobacterium alimentarium</name>
    <dbReference type="NCBI Taxonomy" id="797292"/>
    <lineage>
        <taxon>Bacteria</taxon>
        <taxon>Pseudomonadati</taxon>
        <taxon>Bacteroidota</taxon>
        <taxon>Sphingobacteriia</taxon>
        <taxon>Sphingobacteriales</taxon>
        <taxon>Sphingobacteriaceae</taxon>
        <taxon>Sphingobacterium</taxon>
    </lineage>
</organism>
<evidence type="ECO:0000256" key="3">
    <source>
        <dbReference type="ARBA" id="ARBA00022729"/>
    </source>
</evidence>
<comment type="similarity">
    <text evidence="2">Belongs to the SusD family.</text>
</comment>
<evidence type="ECO:0000256" key="4">
    <source>
        <dbReference type="ARBA" id="ARBA00023136"/>
    </source>
</evidence>
<dbReference type="Pfam" id="PF07980">
    <property type="entry name" value="SusD_RagB"/>
    <property type="match status" value="1"/>
</dbReference>
<keyword evidence="3" id="KW-0732">Signal</keyword>
<sequence>MLCVSCEKYLNEKPSAKIATPSTLEDVQLLLKDYARLNAAHPNAAELASDNFYVNIQNLNSASERERKTYLWQENDEVGPFWTSPYRAIFISNIIMETVEKVEGGEESIKKNYYAQARFWRALYHYSLATLFCKPYSKESAETDLGIPLKITADINLIPQRSTVMETYEFIISEIQQALPHLDTDITVKYQPNRAGSYGFLSRIYLAMNDYTKAELYADSCLQIYSTLIDYNEINTSQNVPFQARNAEVILDVQASVASLLHRNRGHVDTFLLKSYSENDLRVPAFFTLNADKTRGFKGHYSGSSSAIQFVGIATDEIYLIKAECSARMGKTDLALKYLNLLLSKRIKKDTFVEVAETDPVKLLHIILLERRKELIARGLRWTDLRRLNQDEKYKETLKRKLGSDIYELLPGGDRYVFKIIKESVEFSGLTQNP</sequence>
<protein>
    <submittedName>
        <fullName evidence="8">SusD-like starch-binding protein associating with outer membrane</fullName>
    </submittedName>
</protein>
<proteinExistence type="inferred from homology"/>
<accession>A0A4R3VVW4</accession>
<evidence type="ECO:0000313" key="8">
    <source>
        <dbReference type="EMBL" id="TCV10437.1"/>
    </source>
</evidence>
<dbReference type="InterPro" id="IPR033985">
    <property type="entry name" value="SusD-like_N"/>
</dbReference>
<dbReference type="EMBL" id="SMBZ01000033">
    <property type="protein sequence ID" value="TCV10437.1"/>
    <property type="molecule type" value="Genomic_DNA"/>
</dbReference>
<comment type="subcellular location">
    <subcellularLocation>
        <location evidence="1">Cell outer membrane</location>
    </subcellularLocation>
</comment>
<dbReference type="InterPro" id="IPR011990">
    <property type="entry name" value="TPR-like_helical_dom_sf"/>
</dbReference>
<keyword evidence="4" id="KW-0472">Membrane</keyword>
<dbReference type="AlphaFoldDB" id="A0A4R3VVW4"/>
<keyword evidence="5" id="KW-0998">Cell outer membrane</keyword>
<keyword evidence="9" id="KW-1185">Reference proteome</keyword>
<feature type="domain" description="RagB/SusD" evidence="6">
    <location>
        <begin position="317"/>
        <end position="394"/>
    </location>
</feature>
<comment type="caution">
    <text evidence="8">The sequence shown here is derived from an EMBL/GenBank/DDBJ whole genome shotgun (WGS) entry which is preliminary data.</text>
</comment>
<dbReference type="SUPFAM" id="SSF48452">
    <property type="entry name" value="TPR-like"/>
    <property type="match status" value="1"/>
</dbReference>
<name>A0A4R3VVW4_9SPHI</name>
<feature type="domain" description="SusD-like N-terminal" evidence="7">
    <location>
        <begin position="8"/>
        <end position="206"/>
    </location>
</feature>
<dbReference type="GO" id="GO:0009279">
    <property type="term" value="C:cell outer membrane"/>
    <property type="evidence" value="ECO:0007669"/>
    <property type="project" value="UniProtKB-SubCell"/>
</dbReference>
<dbReference type="Pfam" id="PF14322">
    <property type="entry name" value="SusD-like_3"/>
    <property type="match status" value="1"/>
</dbReference>
<evidence type="ECO:0000256" key="1">
    <source>
        <dbReference type="ARBA" id="ARBA00004442"/>
    </source>
</evidence>
<evidence type="ECO:0000313" key="9">
    <source>
        <dbReference type="Proteomes" id="UP000295197"/>
    </source>
</evidence>
<evidence type="ECO:0000259" key="6">
    <source>
        <dbReference type="Pfam" id="PF07980"/>
    </source>
</evidence>
<gene>
    <name evidence="8" type="ORF">EDC17_103310</name>
</gene>
<dbReference type="Proteomes" id="UP000295197">
    <property type="component" value="Unassembled WGS sequence"/>
</dbReference>
<reference evidence="8 9" key="1">
    <citation type="submission" date="2019-03" db="EMBL/GenBank/DDBJ databases">
        <title>Genomic Encyclopedia of Type Strains, Phase IV (KMG-IV): sequencing the most valuable type-strain genomes for metagenomic binning, comparative biology and taxonomic classification.</title>
        <authorList>
            <person name="Goeker M."/>
        </authorList>
    </citation>
    <scope>NUCLEOTIDE SEQUENCE [LARGE SCALE GENOMIC DNA]</scope>
    <source>
        <strain evidence="8 9">DSM 22362</strain>
    </source>
</reference>
<dbReference type="Gene3D" id="1.25.40.390">
    <property type="match status" value="1"/>
</dbReference>
<evidence type="ECO:0000256" key="5">
    <source>
        <dbReference type="ARBA" id="ARBA00023237"/>
    </source>
</evidence>
<evidence type="ECO:0000256" key="2">
    <source>
        <dbReference type="ARBA" id="ARBA00006275"/>
    </source>
</evidence>
<dbReference type="InterPro" id="IPR012944">
    <property type="entry name" value="SusD_RagB_dom"/>
</dbReference>
<evidence type="ECO:0000259" key="7">
    <source>
        <dbReference type="Pfam" id="PF14322"/>
    </source>
</evidence>